<dbReference type="EMBL" id="HBUF01224528">
    <property type="protein sequence ID" value="CAG6670885.1"/>
    <property type="molecule type" value="Transcribed_RNA"/>
</dbReference>
<dbReference type="EMBL" id="HBUF01224530">
    <property type="protein sequence ID" value="CAG6670891.1"/>
    <property type="molecule type" value="Transcribed_RNA"/>
</dbReference>
<proteinExistence type="predicted"/>
<accession>A0A8D8SJC6</accession>
<sequence length="112" mass="12754">MRAADLDTFSMSFPSMISSSFCLELDTLTPGAIFTLRMYFSPKKLRISNRVLFSDVTQLMGKWAYTALILYRKPLVTPFNMLEMCEHTVLTAAISFLVPNHFSTFNTLLLTI</sequence>
<organism evidence="1">
    <name type="scientific">Cacopsylla melanoneura</name>
    <dbReference type="NCBI Taxonomy" id="428564"/>
    <lineage>
        <taxon>Eukaryota</taxon>
        <taxon>Metazoa</taxon>
        <taxon>Ecdysozoa</taxon>
        <taxon>Arthropoda</taxon>
        <taxon>Hexapoda</taxon>
        <taxon>Insecta</taxon>
        <taxon>Pterygota</taxon>
        <taxon>Neoptera</taxon>
        <taxon>Paraneoptera</taxon>
        <taxon>Hemiptera</taxon>
        <taxon>Sternorrhyncha</taxon>
        <taxon>Psylloidea</taxon>
        <taxon>Psyllidae</taxon>
        <taxon>Psyllinae</taxon>
        <taxon>Cacopsylla</taxon>
    </lineage>
</organism>
<dbReference type="EMBL" id="HBUF01224529">
    <property type="protein sequence ID" value="CAG6670888.1"/>
    <property type="molecule type" value="Transcribed_RNA"/>
</dbReference>
<reference evidence="1" key="1">
    <citation type="submission" date="2021-05" db="EMBL/GenBank/DDBJ databases">
        <authorList>
            <person name="Alioto T."/>
            <person name="Alioto T."/>
            <person name="Gomez Garrido J."/>
        </authorList>
    </citation>
    <scope>NUCLEOTIDE SEQUENCE</scope>
</reference>
<protein>
    <submittedName>
        <fullName evidence="1">Uncharacterized protein</fullName>
    </submittedName>
</protein>
<evidence type="ECO:0000313" key="1">
    <source>
        <dbReference type="EMBL" id="CAG6670885.1"/>
    </source>
</evidence>
<name>A0A8D8SJC6_9HEMI</name>
<dbReference type="AlphaFoldDB" id="A0A8D8SJC6"/>